<keyword evidence="4" id="KW-1003">Cell membrane</keyword>
<keyword evidence="5 8" id="KW-0812">Transmembrane</keyword>
<evidence type="ECO:0000256" key="2">
    <source>
        <dbReference type="ARBA" id="ARBA00010145"/>
    </source>
</evidence>
<evidence type="ECO:0000256" key="4">
    <source>
        <dbReference type="ARBA" id="ARBA00022475"/>
    </source>
</evidence>
<dbReference type="InterPro" id="IPR038770">
    <property type="entry name" value="Na+/solute_symporter_sf"/>
</dbReference>
<name>A0A1C1YTD7_9HYPH</name>
<dbReference type="InterPro" id="IPR004776">
    <property type="entry name" value="Mem_transp_PIN-like"/>
</dbReference>
<evidence type="ECO:0000256" key="5">
    <source>
        <dbReference type="ARBA" id="ARBA00022692"/>
    </source>
</evidence>
<feature type="transmembrane region" description="Helical" evidence="8">
    <location>
        <begin position="125"/>
        <end position="149"/>
    </location>
</feature>
<protein>
    <submittedName>
        <fullName evidence="9">Transporter</fullName>
    </submittedName>
</protein>
<sequence length="310" mass="32416">MIAIFESILPIFLVMLLGMALKRAPFVDQSVWPGLETLGYYLFFPMLLFVTLATADFSSLELGAVALAALIAVGVMATLALAIHPLAQARGLDNPRYTSLFQTATRWNAFIALAIAERLSGTTGLALVALVMAVIIIPLNLINVAMLVWYGSGTRSLSMLARRTVSNPLIIACVAGMMVNALPYGIYPPLEQGMNLIARAALGLNLLMVGAGLIVTDALRPSPAVLASTALKLVLFPLVMTAVALALGLTGEAAVILVLCAAVPTAMNGYVLARQMGGDTRLYAAAATVQTAASFLTIPAALWLAAAVFG</sequence>
<accession>A0A1C1YTD7</accession>
<dbReference type="RefSeq" id="WP_066181423.1">
    <property type="nucleotide sequence ID" value="NZ_LQZT01000034.1"/>
</dbReference>
<dbReference type="GO" id="GO:0055085">
    <property type="term" value="P:transmembrane transport"/>
    <property type="evidence" value="ECO:0007669"/>
    <property type="project" value="InterPro"/>
</dbReference>
<evidence type="ECO:0000313" key="9">
    <source>
        <dbReference type="EMBL" id="OCW56716.1"/>
    </source>
</evidence>
<gene>
    <name evidence="9" type="ORF">AWJ14_17460</name>
</gene>
<feature type="transmembrane region" description="Helical" evidence="8">
    <location>
        <begin position="62"/>
        <end position="87"/>
    </location>
</feature>
<feature type="transmembrane region" description="Helical" evidence="8">
    <location>
        <begin position="253"/>
        <end position="273"/>
    </location>
</feature>
<keyword evidence="10" id="KW-1185">Reference proteome</keyword>
<feature type="transmembrane region" description="Helical" evidence="8">
    <location>
        <begin position="224"/>
        <end position="247"/>
    </location>
</feature>
<dbReference type="Gene3D" id="1.20.1530.20">
    <property type="match status" value="1"/>
</dbReference>
<evidence type="ECO:0000256" key="1">
    <source>
        <dbReference type="ARBA" id="ARBA00004651"/>
    </source>
</evidence>
<feature type="transmembrane region" description="Helical" evidence="8">
    <location>
        <begin position="196"/>
        <end position="215"/>
    </location>
</feature>
<dbReference type="PANTHER" id="PTHR36838:SF4">
    <property type="entry name" value="AUXIN EFFLUX CARRIER FAMILY PROTEIN"/>
    <property type="match status" value="1"/>
</dbReference>
<comment type="subcellular location">
    <subcellularLocation>
        <location evidence="1">Cell membrane</location>
        <topology evidence="1">Multi-pass membrane protein</topology>
    </subcellularLocation>
</comment>
<dbReference type="PANTHER" id="PTHR36838">
    <property type="entry name" value="AUXIN EFFLUX CARRIER FAMILY PROTEIN"/>
    <property type="match status" value="1"/>
</dbReference>
<dbReference type="STRING" id="1480615.AWJ14_17460"/>
<proteinExistence type="inferred from homology"/>
<dbReference type="EMBL" id="LQZT01000034">
    <property type="protein sequence ID" value="OCW56716.1"/>
    <property type="molecule type" value="Genomic_DNA"/>
</dbReference>
<organism evidence="9 10">
    <name type="scientific">Hoeflea olei</name>
    <dbReference type="NCBI Taxonomy" id="1480615"/>
    <lineage>
        <taxon>Bacteria</taxon>
        <taxon>Pseudomonadati</taxon>
        <taxon>Pseudomonadota</taxon>
        <taxon>Alphaproteobacteria</taxon>
        <taxon>Hyphomicrobiales</taxon>
        <taxon>Rhizobiaceae</taxon>
        <taxon>Hoeflea</taxon>
    </lineage>
</organism>
<feature type="transmembrane region" description="Helical" evidence="8">
    <location>
        <begin position="169"/>
        <end position="190"/>
    </location>
</feature>
<evidence type="ECO:0000256" key="6">
    <source>
        <dbReference type="ARBA" id="ARBA00022989"/>
    </source>
</evidence>
<evidence type="ECO:0000313" key="10">
    <source>
        <dbReference type="Proteomes" id="UP000094795"/>
    </source>
</evidence>
<feature type="transmembrane region" description="Helical" evidence="8">
    <location>
        <begin position="38"/>
        <end position="55"/>
    </location>
</feature>
<keyword evidence="6 8" id="KW-1133">Transmembrane helix</keyword>
<feature type="transmembrane region" description="Helical" evidence="8">
    <location>
        <begin position="285"/>
        <end position="309"/>
    </location>
</feature>
<dbReference type="OrthoDB" id="9805563at2"/>
<dbReference type="AlphaFoldDB" id="A0A1C1YTD7"/>
<evidence type="ECO:0000256" key="8">
    <source>
        <dbReference type="SAM" id="Phobius"/>
    </source>
</evidence>
<comment type="caution">
    <text evidence="9">The sequence shown here is derived from an EMBL/GenBank/DDBJ whole genome shotgun (WGS) entry which is preliminary data.</text>
</comment>
<reference evidence="9 10" key="1">
    <citation type="submission" date="2015-12" db="EMBL/GenBank/DDBJ databases">
        <authorList>
            <person name="Shamseldin A."/>
            <person name="Moawad H."/>
            <person name="Abd El-Rahim W.M."/>
            <person name="Sadowsky M.J."/>
        </authorList>
    </citation>
    <scope>NUCLEOTIDE SEQUENCE [LARGE SCALE GENOMIC DNA]</scope>
    <source>
        <strain evidence="9 10">JC234</strain>
    </source>
</reference>
<evidence type="ECO:0000256" key="7">
    <source>
        <dbReference type="ARBA" id="ARBA00023136"/>
    </source>
</evidence>
<keyword evidence="3" id="KW-0813">Transport</keyword>
<comment type="similarity">
    <text evidence="2">Belongs to the auxin efflux carrier (TC 2.A.69) family.</text>
</comment>
<dbReference type="Proteomes" id="UP000094795">
    <property type="component" value="Unassembled WGS sequence"/>
</dbReference>
<evidence type="ECO:0000256" key="3">
    <source>
        <dbReference type="ARBA" id="ARBA00022448"/>
    </source>
</evidence>
<dbReference type="Pfam" id="PF03547">
    <property type="entry name" value="Mem_trans"/>
    <property type="match status" value="1"/>
</dbReference>
<keyword evidence="7 8" id="KW-0472">Membrane</keyword>
<dbReference type="GO" id="GO:0005886">
    <property type="term" value="C:plasma membrane"/>
    <property type="evidence" value="ECO:0007669"/>
    <property type="project" value="UniProtKB-SubCell"/>
</dbReference>